<dbReference type="GO" id="GO:0005737">
    <property type="term" value="C:cytoplasm"/>
    <property type="evidence" value="ECO:0007669"/>
    <property type="project" value="TreeGrafter"/>
</dbReference>
<dbReference type="Gene3D" id="3.60.21.10">
    <property type="match status" value="1"/>
</dbReference>
<organism evidence="2 3">
    <name type="scientific">Staphylococcus carnosus</name>
    <dbReference type="NCBI Taxonomy" id="1281"/>
    <lineage>
        <taxon>Bacteria</taxon>
        <taxon>Bacillati</taxon>
        <taxon>Bacillota</taxon>
        <taxon>Bacilli</taxon>
        <taxon>Bacillales</taxon>
        <taxon>Staphylococcaceae</taxon>
        <taxon>Staphylococcus</taxon>
    </lineage>
</organism>
<accession>A0AAJ0JPN3</accession>
<gene>
    <name evidence="2" type="ORF">VV61_03595</name>
</gene>
<evidence type="ECO:0000313" key="2">
    <source>
        <dbReference type="EMBL" id="KKB25698.1"/>
    </source>
</evidence>
<proteinExistence type="predicted"/>
<dbReference type="GO" id="GO:0016791">
    <property type="term" value="F:phosphatase activity"/>
    <property type="evidence" value="ECO:0007669"/>
    <property type="project" value="TreeGrafter"/>
</dbReference>
<comment type="caution">
    <text evidence="2">The sequence shown here is derived from an EMBL/GenBank/DDBJ whole genome shotgun (WGS) entry which is preliminary data.</text>
</comment>
<evidence type="ECO:0000313" key="3">
    <source>
        <dbReference type="Proteomes" id="UP000033530"/>
    </source>
</evidence>
<dbReference type="GeneID" id="93794689"/>
<dbReference type="SUPFAM" id="SSF56300">
    <property type="entry name" value="Metallo-dependent phosphatases"/>
    <property type="match status" value="1"/>
</dbReference>
<dbReference type="InterPro" id="IPR004843">
    <property type="entry name" value="Calcineurin-like_PHP"/>
</dbReference>
<dbReference type="Pfam" id="PF00149">
    <property type="entry name" value="Metallophos"/>
    <property type="match status" value="1"/>
</dbReference>
<dbReference type="Proteomes" id="UP000033530">
    <property type="component" value="Unassembled WGS sequence"/>
</dbReference>
<dbReference type="PANTHER" id="PTHR42850:SF4">
    <property type="entry name" value="ZINC-DEPENDENT ENDOPOLYPHOSPHATASE"/>
    <property type="match status" value="1"/>
</dbReference>
<dbReference type="PANTHER" id="PTHR42850">
    <property type="entry name" value="METALLOPHOSPHOESTERASE"/>
    <property type="match status" value="1"/>
</dbReference>
<name>A0AAJ0JPN3_STACA</name>
<dbReference type="InterPro" id="IPR029052">
    <property type="entry name" value="Metallo-depent_PP-like"/>
</dbReference>
<reference evidence="2 3" key="1">
    <citation type="submission" date="2015-03" db="EMBL/GenBank/DDBJ databases">
        <title>Draft Genome Sequence of S. carnosus subsp. utilis LTH 7013, Isolated from South Tirolean Ham.</title>
        <authorList>
            <person name="Mueller A."/>
            <person name="Huptas C."/>
            <person name="Wenning M."/>
            <person name="Weiss A."/>
            <person name="Schmidt H."/>
        </authorList>
    </citation>
    <scope>NUCLEOTIDE SEQUENCE [LARGE SCALE GENOMIC DNA]</scope>
    <source>
        <strain evidence="2 3">LTH7013</strain>
    </source>
</reference>
<dbReference type="EMBL" id="LAIU01000002">
    <property type="protein sequence ID" value="KKB25698.1"/>
    <property type="molecule type" value="Genomic_DNA"/>
</dbReference>
<dbReference type="RefSeq" id="WP_015901478.1">
    <property type="nucleotide sequence ID" value="NZ_BKAO01000004.1"/>
</dbReference>
<sequence>MEGRLFVASDIHGHGETLRQLLETAEYSPGNDQLVLCGDYVNNGPDSEGTLELIQKLQKDGAVVLFGNHELRWLEEIAETEFIMHHKMKVTYQRIQKDWGKLKWRSLLESFDKYYMTDDFLFIHAGFIADVPLEKQTAAEVTGYDKTKDLQHNYPGKYMVHGHVPTFREGCSLGEIKVTDQSVNIDTGAGHGDYLTLLDLTNSKQYCQRVVMKER</sequence>
<evidence type="ECO:0000259" key="1">
    <source>
        <dbReference type="Pfam" id="PF00149"/>
    </source>
</evidence>
<protein>
    <recommendedName>
        <fullName evidence="1">Calcineurin-like phosphoesterase domain-containing protein</fullName>
    </recommendedName>
</protein>
<dbReference type="InterPro" id="IPR050126">
    <property type="entry name" value="Ap4A_hydrolase"/>
</dbReference>
<feature type="domain" description="Calcineurin-like phosphoesterase" evidence="1">
    <location>
        <begin position="4"/>
        <end position="167"/>
    </location>
</feature>
<dbReference type="AlphaFoldDB" id="A0AAJ0JPN3"/>